<feature type="transmembrane region" description="Helical" evidence="14">
    <location>
        <begin position="34"/>
        <end position="53"/>
    </location>
</feature>
<feature type="transmembrane region" description="Helical" evidence="14">
    <location>
        <begin position="59"/>
        <end position="78"/>
    </location>
</feature>
<gene>
    <name evidence="14" type="primary">fluC</name>
    <name evidence="14" type="synonym">crcB</name>
    <name evidence="16" type="ORF">B4109_2292</name>
    <name evidence="17" type="ORF">B4114_2330</name>
    <name evidence="15" type="ORF">GS8_2578</name>
</gene>
<keyword evidence="3 14" id="KW-1003">Cell membrane</keyword>
<comment type="function">
    <text evidence="13 14">Fluoride-specific ion channel. Important for reducing fluoride concentration in the cell, thus reducing its toxicity.</text>
</comment>
<keyword evidence="9 14" id="KW-0472">Membrane</keyword>
<keyword evidence="7 14" id="KW-0915">Sodium</keyword>
<dbReference type="Proteomes" id="UP000773850">
    <property type="component" value="Unassembled WGS sequence"/>
</dbReference>
<organism evidence="17 19">
    <name type="scientific">Geobacillus stearothermophilus</name>
    <name type="common">Bacillus stearothermophilus</name>
    <dbReference type="NCBI Taxonomy" id="1422"/>
    <lineage>
        <taxon>Bacteria</taxon>
        <taxon>Bacillati</taxon>
        <taxon>Bacillota</taxon>
        <taxon>Bacilli</taxon>
        <taxon>Bacillales</taxon>
        <taxon>Anoxybacillaceae</taxon>
        <taxon>Geobacillus</taxon>
    </lineage>
</organism>
<keyword evidence="10 14" id="KW-0407">Ion channel</keyword>
<evidence type="ECO:0000256" key="7">
    <source>
        <dbReference type="ARBA" id="ARBA00023053"/>
    </source>
</evidence>
<keyword evidence="2 14" id="KW-0813">Transport</keyword>
<feature type="binding site" evidence="14">
    <location>
        <position position="70"/>
    </location>
    <ligand>
        <name>Na(+)</name>
        <dbReference type="ChEBI" id="CHEBI:29101"/>
        <note>structural</note>
    </ligand>
</feature>
<comment type="similarity">
    <text evidence="11 14">Belongs to the fluoride channel Fluc/FEX (TC 1.A.43) family.</text>
</comment>
<evidence type="ECO:0000256" key="5">
    <source>
        <dbReference type="ARBA" id="ARBA00022723"/>
    </source>
</evidence>
<feature type="binding site" evidence="14">
    <location>
        <position position="73"/>
    </location>
    <ligand>
        <name>Na(+)</name>
        <dbReference type="ChEBI" id="CHEBI:29101"/>
        <note>structural</note>
    </ligand>
</feature>
<comment type="subcellular location">
    <subcellularLocation>
        <location evidence="1 14">Cell membrane</location>
        <topology evidence="1 14">Multi-pass membrane protein</topology>
    </subcellularLocation>
</comment>
<evidence type="ECO:0000256" key="10">
    <source>
        <dbReference type="ARBA" id="ARBA00023303"/>
    </source>
</evidence>
<dbReference type="GO" id="GO:0005886">
    <property type="term" value="C:plasma membrane"/>
    <property type="evidence" value="ECO:0007669"/>
    <property type="project" value="UniProtKB-SubCell"/>
</dbReference>
<dbReference type="NCBIfam" id="NF010801">
    <property type="entry name" value="PRK14205.1"/>
    <property type="match status" value="1"/>
</dbReference>
<keyword evidence="4 14" id="KW-0812">Transmembrane</keyword>
<comment type="catalytic activity">
    <reaction evidence="12">
        <text>fluoride(in) = fluoride(out)</text>
        <dbReference type="Rhea" id="RHEA:76159"/>
        <dbReference type="ChEBI" id="CHEBI:17051"/>
    </reaction>
    <physiologicalReaction direction="left-to-right" evidence="12">
        <dbReference type="Rhea" id="RHEA:76160"/>
    </physiologicalReaction>
</comment>
<sequence length="117" mass="12866">MMTAPLLVMMGGFFGAICRYAVSRWAARRSPRFPIGTLIVNLLGSFLLGWLAGSGAADATKLLVGTGFMGAFTTFSTLKWESVQMMQQRQWAKVVVYLAATYSCGVWLAWLGYRVGR</sequence>
<evidence type="ECO:0000313" key="16">
    <source>
        <dbReference type="EMBL" id="KYD23324.1"/>
    </source>
</evidence>
<dbReference type="GO" id="GO:0046872">
    <property type="term" value="F:metal ion binding"/>
    <property type="evidence" value="ECO:0007669"/>
    <property type="project" value="UniProtKB-KW"/>
</dbReference>
<evidence type="ECO:0000256" key="13">
    <source>
        <dbReference type="ARBA" id="ARBA00049940"/>
    </source>
</evidence>
<dbReference type="PANTHER" id="PTHR28259:SF16">
    <property type="entry name" value="FLUORIDE-SPECIFIC ION CHANNEL FLUC 2"/>
    <property type="match status" value="1"/>
</dbReference>
<comment type="caution">
    <text evidence="17">The sequence shown here is derived from an EMBL/GenBank/DDBJ whole genome shotgun (WGS) entry which is preliminary data.</text>
</comment>
<reference evidence="18 19" key="1">
    <citation type="submission" date="2016-01" db="EMBL/GenBank/DDBJ databases">
        <title>Draft Genome Sequences of Seven Thermophilic Sporeformers Isolated from Foods.</title>
        <authorList>
            <person name="Berendsen E.M."/>
            <person name="Wells-Bennik M.H."/>
            <person name="Krawcyk A.O."/>
            <person name="De Jong A."/>
            <person name="Holsappel S."/>
            <person name="Eijlander R.T."/>
            <person name="Kuipers O.P."/>
        </authorList>
    </citation>
    <scope>NUCLEOTIDE SEQUENCE [LARGE SCALE GENOMIC DNA]</scope>
    <source>
        <strain evidence="16 18">B4109</strain>
        <strain evidence="17 19">B4114</strain>
    </source>
</reference>
<dbReference type="PATRIC" id="fig|1422.17.peg.2928"/>
<reference evidence="15 20" key="2">
    <citation type="submission" date="2016-03" db="EMBL/GenBank/DDBJ databases">
        <title>Spore heat resistance.</title>
        <authorList>
            <person name="Boekhorst J."/>
            <person name="Berendsen E.M."/>
            <person name="Wells-Bennik M.H."/>
            <person name="Kuipers O.P."/>
        </authorList>
    </citation>
    <scope>NUCLEOTIDE SEQUENCE [LARGE SCALE GENOMIC DNA]</scope>
    <source>
        <strain evidence="15 20">GS8</strain>
    </source>
</reference>
<evidence type="ECO:0000256" key="4">
    <source>
        <dbReference type="ARBA" id="ARBA00022692"/>
    </source>
</evidence>
<evidence type="ECO:0000313" key="19">
    <source>
        <dbReference type="Proteomes" id="UP000075517"/>
    </source>
</evidence>
<evidence type="ECO:0000256" key="11">
    <source>
        <dbReference type="ARBA" id="ARBA00035120"/>
    </source>
</evidence>
<evidence type="ECO:0000256" key="6">
    <source>
        <dbReference type="ARBA" id="ARBA00022989"/>
    </source>
</evidence>
<dbReference type="EMBL" id="LQYV01000112">
    <property type="protein sequence ID" value="KYD23324.1"/>
    <property type="molecule type" value="Genomic_DNA"/>
</dbReference>
<proteinExistence type="inferred from homology"/>
<dbReference type="InterPro" id="IPR003691">
    <property type="entry name" value="FluC"/>
</dbReference>
<evidence type="ECO:0000313" key="17">
    <source>
        <dbReference type="EMBL" id="KYD34226.1"/>
    </source>
</evidence>
<evidence type="ECO:0000256" key="9">
    <source>
        <dbReference type="ARBA" id="ARBA00023136"/>
    </source>
</evidence>
<dbReference type="EMBL" id="LUCS01000028">
    <property type="protein sequence ID" value="KAF6510421.1"/>
    <property type="molecule type" value="Genomic_DNA"/>
</dbReference>
<dbReference type="GO" id="GO:0062054">
    <property type="term" value="F:fluoride channel activity"/>
    <property type="evidence" value="ECO:0007669"/>
    <property type="project" value="UniProtKB-UniRule"/>
</dbReference>
<protein>
    <recommendedName>
        <fullName evidence="14">Fluoride-specific ion channel FluC</fullName>
    </recommendedName>
</protein>
<dbReference type="AlphaFoldDB" id="A0A150NC07"/>
<name>A0A150NC07_GEOSE</name>
<comment type="activity regulation">
    <text evidence="14">Na(+) is not transported, but it plays an essential structural role and its presence is essential for fluoride channel function.</text>
</comment>
<evidence type="ECO:0000256" key="12">
    <source>
        <dbReference type="ARBA" id="ARBA00035585"/>
    </source>
</evidence>
<evidence type="ECO:0000313" key="15">
    <source>
        <dbReference type="EMBL" id="KAF6510421.1"/>
    </source>
</evidence>
<dbReference type="Pfam" id="PF02537">
    <property type="entry name" value="CRCB"/>
    <property type="match status" value="1"/>
</dbReference>
<accession>A0A150NC07</accession>
<dbReference type="GO" id="GO:0140114">
    <property type="term" value="P:cellular detoxification of fluoride"/>
    <property type="evidence" value="ECO:0007669"/>
    <property type="project" value="UniProtKB-UniRule"/>
</dbReference>
<evidence type="ECO:0000256" key="1">
    <source>
        <dbReference type="ARBA" id="ARBA00004651"/>
    </source>
</evidence>
<evidence type="ECO:0000256" key="8">
    <source>
        <dbReference type="ARBA" id="ARBA00023065"/>
    </source>
</evidence>
<evidence type="ECO:0000256" key="3">
    <source>
        <dbReference type="ARBA" id="ARBA00022475"/>
    </source>
</evidence>
<dbReference type="NCBIfam" id="TIGR00494">
    <property type="entry name" value="crcB"/>
    <property type="match status" value="1"/>
</dbReference>
<evidence type="ECO:0000256" key="2">
    <source>
        <dbReference type="ARBA" id="ARBA00022448"/>
    </source>
</evidence>
<keyword evidence="6 14" id="KW-1133">Transmembrane helix</keyword>
<feature type="transmembrane region" description="Helical" evidence="14">
    <location>
        <begin position="6"/>
        <end position="22"/>
    </location>
</feature>
<dbReference type="Proteomes" id="UP000075424">
    <property type="component" value="Unassembled WGS sequence"/>
</dbReference>
<evidence type="ECO:0000313" key="20">
    <source>
        <dbReference type="Proteomes" id="UP000773850"/>
    </source>
</evidence>
<keyword evidence="8 14" id="KW-0406">Ion transport</keyword>
<keyword evidence="5 14" id="KW-0479">Metal-binding</keyword>
<dbReference type="EMBL" id="LQYY01000057">
    <property type="protein sequence ID" value="KYD34226.1"/>
    <property type="molecule type" value="Genomic_DNA"/>
</dbReference>
<evidence type="ECO:0000256" key="14">
    <source>
        <dbReference type="HAMAP-Rule" id="MF_00454"/>
    </source>
</evidence>
<dbReference type="HAMAP" id="MF_00454">
    <property type="entry name" value="FluC"/>
    <property type="match status" value="1"/>
</dbReference>
<feature type="transmembrane region" description="Helical" evidence="14">
    <location>
        <begin position="90"/>
        <end position="113"/>
    </location>
</feature>
<evidence type="ECO:0000313" key="18">
    <source>
        <dbReference type="Proteomes" id="UP000075424"/>
    </source>
</evidence>
<dbReference type="PANTHER" id="PTHR28259">
    <property type="entry name" value="FLUORIDE EXPORT PROTEIN 1-RELATED"/>
    <property type="match status" value="1"/>
</dbReference>
<dbReference type="Proteomes" id="UP000075517">
    <property type="component" value="Unassembled WGS sequence"/>
</dbReference>
<keyword evidence="20" id="KW-1185">Reference proteome</keyword>